<dbReference type="SUPFAM" id="SSF55073">
    <property type="entry name" value="Nucleotide cyclase"/>
    <property type="match status" value="1"/>
</dbReference>
<feature type="region of interest" description="Disordered" evidence="7">
    <location>
        <begin position="156"/>
        <end position="177"/>
    </location>
</feature>
<dbReference type="RefSeq" id="WP_203193527.1">
    <property type="nucleotide sequence ID" value="NZ_CP063362.1"/>
</dbReference>
<dbReference type="InterPro" id="IPR000160">
    <property type="entry name" value="GGDEF_dom"/>
</dbReference>
<feature type="transmembrane region" description="Helical" evidence="8">
    <location>
        <begin position="194"/>
        <end position="214"/>
    </location>
</feature>
<dbReference type="FunFam" id="3.30.70.270:FF:000001">
    <property type="entry name" value="Diguanylate cyclase domain protein"/>
    <property type="match status" value="1"/>
</dbReference>
<evidence type="ECO:0000256" key="8">
    <source>
        <dbReference type="SAM" id="Phobius"/>
    </source>
</evidence>
<dbReference type="Proteomes" id="UP000596427">
    <property type="component" value="Chromosome"/>
</dbReference>
<keyword evidence="4 8" id="KW-0812">Transmembrane</keyword>
<protein>
    <recommendedName>
        <fullName evidence="2">diguanylate cyclase</fullName>
        <ecNumber evidence="2">2.7.7.65</ecNumber>
    </recommendedName>
</protein>
<gene>
    <name evidence="10" type="ORF">EZH22_27505</name>
</gene>
<dbReference type="CDD" id="cd12915">
    <property type="entry name" value="PDC2_DGC_like"/>
    <property type="match status" value="1"/>
</dbReference>
<dbReference type="CDD" id="cd12914">
    <property type="entry name" value="PDC1_DGC_like"/>
    <property type="match status" value="1"/>
</dbReference>
<dbReference type="EC" id="2.7.7.65" evidence="2"/>
<evidence type="ECO:0000313" key="11">
    <source>
        <dbReference type="Proteomes" id="UP000596427"/>
    </source>
</evidence>
<dbReference type="GO" id="GO:1902201">
    <property type="term" value="P:negative regulation of bacterial-type flagellum-dependent cell motility"/>
    <property type="evidence" value="ECO:0007669"/>
    <property type="project" value="TreeGrafter"/>
</dbReference>
<dbReference type="Pfam" id="PF00990">
    <property type="entry name" value="GGDEF"/>
    <property type="match status" value="1"/>
</dbReference>
<feature type="domain" description="GGDEF" evidence="9">
    <location>
        <begin position="376"/>
        <end position="507"/>
    </location>
</feature>
<keyword evidence="3" id="KW-1003">Cell membrane</keyword>
<evidence type="ECO:0000256" key="7">
    <source>
        <dbReference type="SAM" id="MobiDB-lite"/>
    </source>
</evidence>
<organism evidence="10 11">
    <name type="scientific">Xanthobacter dioxanivorans</name>
    <dbReference type="NCBI Taxonomy" id="2528964"/>
    <lineage>
        <taxon>Bacteria</taxon>
        <taxon>Pseudomonadati</taxon>
        <taxon>Pseudomonadota</taxon>
        <taxon>Alphaproteobacteria</taxon>
        <taxon>Hyphomicrobiales</taxon>
        <taxon>Xanthobacteraceae</taxon>
        <taxon>Xanthobacter</taxon>
    </lineage>
</organism>
<dbReference type="GO" id="GO:0052621">
    <property type="term" value="F:diguanylate cyclase activity"/>
    <property type="evidence" value="ECO:0007669"/>
    <property type="project" value="UniProtKB-EC"/>
</dbReference>
<dbReference type="AlphaFoldDB" id="A0A974PPA5"/>
<dbReference type="InterPro" id="IPR050469">
    <property type="entry name" value="Diguanylate_Cyclase"/>
</dbReference>
<dbReference type="Pfam" id="PF02743">
    <property type="entry name" value="dCache_1"/>
    <property type="match status" value="1"/>
</dbReference>
<dbReference type="KEGG" id="xdi:EZH22_27505"/>
<dbReference type="EMBL" id="CP063362">
    <property type="protein sequence ID" value="QRG06620.1"/>
    <property type="molecule type" value="Genomic_DNA"/>
</dbReference>
<dbReference type="GO" id="GO:0043709">
    <property type="term" value="P:cell adhesion involved in single-species biofilm formation"/>
    <property type="evidence" value="ECO:0007669"/>
    <property type="project" value="TreeGrafter"/>
</dbReference>
<evidence type="ECO:0000256" key="4">
    <source>
        <dbReference type="ARBA" id="ARBA00022692"/>
    </source>
</evidence>
<dbReference type="SMART" id="SM00267">
    <property type="entry name" value="GGDEF"/>
    <property type="match status" value="1"/>
</dbReference>
<keyword evidence="6 8" id="KW-0472">Membrane</keyword>
<sequence>MSGARPEDLHACAERTDAPGRPGAPKIAHFLVLGSLLAVALVIMLAALSLWQTRQDTWERAQRTSENLVHSVTGYVDRHMRLYTLALDMVAESLRDSEFVGLSDQAKQRVLNTIAASTDYVGNVLELNAKGDVVRSARPISAEIANLADRDFFTDQRDNPHPGVSVSQPFRSRSRDGDASISFSRRLTAPDGSFAGVIVIVVRLAYIQAFFSSIDMGPNGALLLESTQGRILARQPPRAGQGAVGTDLSQTPVFKRMLEEQAGAFIARAATDGVERYYTFARIPDQPLILNVAFATRDIFEDWWRRSALICLITLLTCIVIIVLATVLRRELRRRAIAESELAFLSITDGLTGLVNRRRYDEMIQREWRRTSRTGAALALLMIDVDRFKLLNDKYGHARGDEVLKLLARVIGESIRRPGDTAARYGGEEFAVILPDTDASGAALVAETIRAKSESSDTGLPPFTVSIGVATIHPKPDGSLRQFQEDADKALYQAKAEGRNRVVLRPATEAAR</sequence>
<evidence type="ECO:0000256" key="1">
    <source>
        <dbReference type="ARBA" id="ARBA00004651"/>
    </source>
</evidence>
<comment type="subcellular location">
    <subcellularLocation>
        <location evidence="1">Cell membrane</location>
        <topology evidence="1">Multi-pass membrane protein</topology>
    </subcellularLocation>
</comment>
<dbReference type="GO" id="GO:0005886">
    <property type="term" value="C:plasma membrane"/>
    <property type="evidence" value="ECO:0007669"/>
    <property type="project" value="UniProtKB-SubCell"/>
</dbReference>
<evidence type="ECO:0000259" key="9">
    <source>
        <dbReference type="PROSITE" id="PS50887"/>
    </source>
</evidence>
<dbReference type="PROSITE" id="PS50887">
    <property type="entry name" value="GGDEF"/>
    <property type="match status" value="1"/>
</dbReference>
<dbReference type="InterPro" id="IPR029787">
    <property type="entry name" value="Nucleotide_cyclase"/>
</dbReference>
<evidence type="ECO:0000256" key="5">
    <source>
        <dbReference type="ARBA" id="ARBA00022989"/>
    </source>
</evidence>
<keyword evidence="11" id="KW-1185">Reference proteome</keyword>
<keyword evidence="5 8" id="KW-1133">Transmembrane helix</keyword>
<feature type="transmembrane region" description="Helical" evidence="8">
    <location>
        <begin position="307"/>
        <end position="328"/>
    </location>
</feature>
<dbReference type="Gene3D" id="3.30.70.270">
    <property type="match status" value="1"/>
</dbReference>
<dbReference type="Gene3D" id="3.30.450.20">
    <property type="entry name" value="PAS domain"/>
    <property type="match status" value="2"/>
</dbReference>
<reference evidence="10 11" key="1">
    <citation type="submission" date="2020-10" db="EMBL/GenBank/DDBJ databases">
        <title>Degradation of 1,4-Dioxane by Xanthobacter sp. YN2, via a Novel Group-2 Soluble Di-Iron Monooxygenase.</title>
        <authorList>
            <person name="Ma F."/>
            <person name="Wang Y."/>
            <person name="Yang J."/>
            <person name="Guo H."/>
            <person name="Su D."/>
            <person name="Yu L."/>
        </authorList>
    </citation>
    <scope>NUCLEOTIDE SEQUENCE [LARGE SCALE GENOMIC DNA]</scope>
    <source>
        <strain evidence="10 11">YN2</strain>
    </source>
</reference>
<dbReference type="PANTHER" id="PTHR45138">
    <property type="entry name" value="REGULATORY COMPONENTS OF SENSORY TRANSDUCTION SYSTEM"/>
    <property type="match status" value="1"/>
</dbReference>
<evidence type="ECO:0000256" key="2">
    <source>
        <dbReference type="ARBA" id="ARBA00012528"/>
    </source>
</evidence>
<feature type="transmembrane region" description="Helical" evidence="8">
    <location>
        <begin position="27"/>
        <end position="51"/>
    </location>
</feature>
<proteinExistence type="predicted"/>
<dbReference type="PANTHER" id="PTHR45138:SF24">
    <property type="entry name" value="DIGUANYLATE CYCLASE DGCC-RELATED"/>
    <property type="match status" value="1"/>
</dbReference>
<dbReference type="InterPro" id="IPR043128">
    <property type="entry name" value="Rev_trsase/Diguanyl_cyclase"/>
</dbReference>
<accession>A0A974PPA5</accession>
<dbReference type="CDD" id="cd01949">
    <property type="entry name" value="GGDEF"/>
    <property type="match status" value="1"/>
</dbReference>
<dbReference type="InterPro" id="IPR033479">
    <property type="entry name" value="dCache_1"/>
</dbReference>
<name>A0A974PPA5_9HYPH</name>
<dbReference type="NCBIfam" id="TIGR00254">
    <property type="entry name" value="GGDEF"/>
    <property type="match status" value="1"/>
</dbReference>
<evidence type="ECO:0000256" key="6">
    <source>
        <dbReference type="ARBA" id="ARBA00023136"/>
    </source>
</evidence>
<evidence type="ECO:0000256" key="3">
    <source>
        <dbReference type="ARBA" id="ARBA00022475"/>
    </source>
</evidence>
<evidence type="ECO:0000313" key="10">
    <source>
        <dbReference type="EMBL" id="QRG06620.1"/>
    </source>
</evidence>